<comment type="caution">
    <text evidence="2">The sequence shown here is derived from an EMBL/GenBank/DDBJ whole genome shotgun (WGS) entry which is preliminary data.</text>
</comment>
<evidence type="ECO:0000256" key="1">
    <source>
        <dbReference type="SAM" id="SignalP"/>
    </source>
</evidence>
<accession>A0AAD5R6U0</accession>
<keyword evidence="1" id="KW-0732">Signal</keyword>
<dbReference type="Proteomes" id="UP001196413">
    <property type="component" value="Unassembled WGS sequence"/>
</dbReference>
<gene>
    <name evidence="2" type="ORF">KIN20_032354</name>
</gene>
<feature type="signal peptide" evidence="1">
    <location>
        <begin position="1"/>
        <end position="23"/>
    </location>
</feature>
<sequence>MHRLQPLCALLPILLYCTIQTSAYCNLLDHQVCDELCKVDNYWYGHCTIWDGENFSCKCFDYLPPLDGSICRGKHPYCSRKCQEAGAEGGFCYPQRDNGTGCDCFKDELALFKRRKRSYKRKIAQSGQS</sequence>
<reference evidence="2" key="1">
    <citation type="submission" date="2021-06" db="EMBL/GenBank/DDBJ databases">
        <title>Parelaphostrongylus tenuis whole genome reference sequence.</title>
        <authorList>
            <person name="Garwood T.J."/>
            <person name="Larsen P.A."/>
            <person name="Fountain-Jones N.M."/>
            <person name="Garbe J.R."/>
            <person name="Macchietto M.G."/>
            <person name="Kania S.A."/>
            <person name="Gerhold R.W."/>
            <person name="Richards J.E."/>
            <person name="Wolf T.M."/>
        </authorList>
    </citation>
    <scope>NUCLEOTIDE SEQUENCE</scope>
    <source>
        <strain evidence="2">MNPRO001-30</strain>
        <tissue evidence="2">Meninges</tissue>
    </source>
</reference>
<dbReference type="AlphaFoldDB" id="A0AAD5R6U0"/>
<dbReference type="EMBL" id="JAHQIW010006806">
    <property type="protein sequence ID" value="KAJ1370591.1"/>
    <property type="molecule type" value="Genomic_DNA"/>
</dbReference>
<proteinExistence type="predicted"/>
<evidence type="ECO:0000313" key="3">
    <source>
        <dbReference type="Proteomes" id="UP001196413"/>
    </source>
</evidence>
<protein>
    <submittedName>
        <fullName evidence="2">Uncharacterized protein</fullName>
    </submittedName>
</protein>
<name>A0AAD5R6U0_PARTN</name>
<feature type="chain" id="PRO_5042130567" evidence="1">
    <location>
        <begin position="24"/>
        <end position="129"/>
    </location>
</feature>
<organism evidence="2 3">
    <name type="scientific">Parelaphostrongylus tenuis</name>
    <name type="common">Meningeal worm</name>
    <dbReference type="NCBI Taxonomy" id="148309"/>
    <lineage>
        <taxon>Eukaryota</taxon>
        <taxon>Metazoa</taxon>
        <taxon>Ecdysozoa</taxon>
        <taxon>Nematoda</taxon>
        <taxon>Chromadorea</taxon>
        <taxon>Rhabditida</taxon>
        <taxon>Rhabditina</taxon>
        <taxon>Rhabditomorpha</taxon>
        <taxon>Strongyloidea</taxon>
        <taxon>Metastrongylidae</taxon>
        <taxon>Parelaphostrongylus</taxon>
    </lineage>
</organism>
<evidence type="ECO:0000313" key="2">
    <source>
        <dbReference type="EMBL" id="KAJ1370591.1"/>
    </source>
</evidence>
<keyword evidence="3" id="KW-1185">Reference proteome</keyword>